<comment type="similarity">
    <text evidence="1 6">Belongs to the methyltransferase superfamily. PrmA family.</text>
</comment>
<dbReference type="InterPro" id="IPR004498">
    <property type="entry name" value="Ribosomal_PrmA_MeTrfase"/>
</dbReference>
<evidence type="ECO:0000256" key="3">
    <source>
        <dbReference type="ARBA" id="ARBA00022603"/>
    </source>
</evidence>
<organism evidence="7 8">
    <name type="scientific">Puniceispirillum marinum (strain IMCC1322)</name>
    <dbReference type="NCBI Taxonomy" id="488538"/>
    <lineage>
        <taxon>Bacteria</taxon>
        <taxon>Pseudomonadati</taxon>
        <taxon>Pseudomonadota</taxon>
        <taxon>Alphaproteobacteria</taxon>
        <taxon>Candidatus Puniceispirillales</taxon>
        <taxon>Candidatus Puniceispirillaceae</taxon>
        <taxon>Candidatus Puniceispirillum</taxon>
    </lineage>
</organism>
<evidence type="ECO:0000256" key="1">
    <source>
        <dbReference type="ARBA" id="ARBA00009741"/>
    </source>
</evidence>
<proteinExistence type="inferred from homology"/>
<dbReference type="SUPFAM" id="SSF53335">
    <property type="entry name" value="S-adenosyl-L-methionine-dependent methyltransferases"/>
    <property type="match status" value="1"/>
</dbReference>
<evidence type="ECO:0000256" key="2">
    <source>
        <dbReference type="ARBA" id="ARBA00022490"/>
    </source>
</evidence>
<protein>
    <recommendedName>
        <fullName evidence="6">Ribosomal protein L11 methyltransferase</fullName>
        <shortName evidence="6">L11 Mtase</shortName>
        <ecNumber evidence="6">2.1.1.-</ecNumber>
    </recommendedName>
</protein>
<dbReference type="PANTHER" id="PTHR43648">
    <property type="entry name" value="ELECTRON TRANSFER FLAVOPROTEIN BETA SUBUNIT LYSINE METHYLTRANSFERASE"/>
    <property type="match status" value="1"/>
</dbReference>
<name>D5BPR3_PUNMI</name>
<dbReference type="GO" id="GO:0005737">
    <property type="term" value="C:cytoplasm"/>
    <property type="evidence" value="ECO:0007669"/>
    <property type="project" value="UniProtKB-SubCell"/>
</dbReference>
<dbReference type="Pfam" id="PF06325">
    <property type="entry name" value="PrmA"/>
    <property type="match status" value="1"/>
</dbReference>
<keyword evidence="3 6" id="KW-0489">Methyltransferase</keyword>
<dbReference type="HAMAP" id="MF_00735">
    <property type="entry name" value="Methyltr_PrmA"/>
    <property type="match status" value="1"/>
</dbReference>
<sequence>MTIIYAVRLDLPDVTDAKVVASFETVFSELLESEATSHVRTSQERWHIEALFLFLPDAGVIAQMLAPVFDQHGLAPCAVQIEQLPQRNWLAENRASFPALHIGRFWIYGSHIDDAPPPASLPLLVDAAQAFGSGTHPTTEGCLRAMDMIDRRYKGGAPRHTLDMGCGSAILGMAAAKLWPSCKVMGADNDPVAIKVAEANRIRNNIAPTQMRLGVSAGFSGRSVRQNGPYDIILANILAGPLRKMAPSLMPHLADNGWLILSGILHHQATMVAQAYGMVGARLWAKIRIGEWTSLVMRPRQAGQMPALWSSE</sequence>
<feature type="binding site" evidence="6">
    <location>
        <position position="188"/>
    </location>
    <ligand>
        <name>S-adenosyl-L-methionine</name>
        <dbReference type="ChEBI" id="CHEBI:59789"/>
    </ligand>
</feature>
<evidence type="ECO:0000313" key="7">
    <source>
        <dbReference type="EMBL" id="ADE40565.1"/>
    </source>
</evidence>
<comment type="function">
    <text evidence="6">Methylates ribosomal protein L11.</text>
</comment>
<dbReference type="AlphaFoldDB" id="D5BPR3"/>
<dbReference type="OrthoDB" id="9785995at2"/>
<dbReference type="eggNOG" id="COG2264">
    <property type="taxonomic scope" value="Bacteria"/>
</dbReference>
<comment type="subcellular location">
    <subcellularLocation>
        <location evidence="6">Cytoplasm</location>
    </subcellularLocation>
</comment>
<keyword evidence="4 6" id="KW-0808">Transferase</keyword>
<dbReference type="InterPro" id="IPR029063">
    <property type="entry name" value="SAM-dependent_MTases_sf"/>
</dbReference>
<keyword evidence="2 6" id="KW-0963">Cytoplasm</keyword>
<dbReference type="RefSeq" id="WP_013047192.1">
    <property type="nucleotide sequence ID" value="NC_014010.1"/>
</dbReference>
<evidence type="ECO:0000256" key="4">
    <source>
        <dbReference type="ARBA" id="ARBA00022679"/>
    </source>
</evidence>
<dbReference type="GO" id="GO:0032259">
    <property type="term" value="P:methylation"/>
    <property type="evidence" value="ECO:0007669"/>
    <property type="project" value="UniProtKB-KW"/>
</dbReference>
<dbReference type="HOGENOM" id="CLU_049382_3_0_5"/>
<dbReference type="STRING" id="488538.SAR116_2322"/>
<keyword evidence="5 6" id="KW-0949">S-adenosyl-L-methionine</keyword>
<evidence type="ECO:0000256" key="5">
    <source>
        <dbReference type="ARBA" id="ARBA00022691"/>
    </source>
</evidence>
<gene>
    <name evidence="6" type="primary">prmA</name>
    <name evidence="7" type="ordered locus">SAR116_2322</name>
</gene>
<dbReference type="EMBL" id="CP001751">
    <property type="protein sequence ID" value="ADE40565.1"/>
    <property type="molecule type" value="Genomic_DNA"/>
</dbReference>
<dbReference type="CDD" id="cd02440">
    <property type="entry name" value="AdoMet_MTases"/>
    <property type="match status" value="1"/>
</dbReference>
<evidence type="ECO:0000313" key="8">
    <source>
        <dbReference type="Proteomes" id="UP000007460"/>
    </source>
</evidence>
<reference evidence="7 8" key="1">
    <citation type="journal article" date="2010" name="J. Bacteriol.">
        <title>Complete genome sequence of "Candidatus Puniceispirillum marinum" IMCC1322, a representative of the SAR116 clade in the Alphaproteobacteria.</title>
        <authorList>
            <person name="Oh H.M."/>
            <person name="Kwon K.K."/>
            <person name="Kang I."/>
            <person name="Kang S.G."/>
            <person name="Lee J.H."/>
            <person name="Kim S.J."/>
            <person name="Cho J.C."/>
        </authorList>
    </citation>
    <scope>NUCLEOTIDE SEQUENCE [LARGE SCALE GENOMIC DNA]</scope>
    <source>
        <strain evidence="7 8">IMCC1322</strain>
    </source>
</reference>
<comment type="catalytic activity">
    <reaction evidence="6">
        <text>L-lysyl-[protein] + 3 S-adenosyl-L-methionine = N(6),N(6),N(6)-trimethyl-L-lysyl-[protein] + 3 S-adenosyl-L-homocysteine + 3 H(+)</text>
        <dbReference type="Rhea" id="RHEA:54192"/>
        <dbReference type="Rhea" id="RHEA-COMP:9752"/>
        <dbReference type="Rhea" id="RHEA-COMP:13826"/>
        <dbReference type="ChEBI" id="CHEBI:15378"/>
        <dbReference type="ChEBI" id="CHEBI:29969"/>
        <dbReference type="ChEBI" id="CHEBI:57856"/>
        <dbReference type="ChEBI" id="CHEBI:59789"/>
        <dbReference type="ChEBI" id="CHEBI:61961"/>
    </reaction>
</comment>
<dbReference type="PANTHER" id="PTHR43648:SF1">
    <property type="entry name" value="ELECTRON TRANSFER FLAVOPROTEIN BETA SUBUNIT LYSINE METHYLTRANSFERASE"/>
    <property type="match status" value="1"/>
</dbReference>
<feature type="binding site" evidence="6">
    <location>
        <position position="139"/>
    </location>
    <ligand>
        <name>S-adenosyl-L-methionine</name>
        <dbReference type="ChEBI" id="CHEBI:59789"/>
    </ligand>
</feature>
<dbReference type="Gene3D" id="3.40.50.150">
    <property type="entry name" value="Vaccinia Virus protein VP39"/>
    <property type="match status" value="1"/>
</dbReference>
<feature type="binding site" evidence="6">
    <location>
        <position position="236"/>
    </location>
    <ligand>
        <name>S-adenosyl-L-methionine</name>
        <dbReference type="ChEBI" id="CHEBI:59789"/>
    </ligand>
</feature>
<dbReference type="Proteomes" id="UP000007460">
    <property type="component" value="Chromosome"/>
</dbReference>
<feature type="binding site" evidence="6">
    <location>
        <position position="165"/>
    </location>
    <ligand>
        <name>S-adenosyl-L-methionine</name>
        <dbReference type="ChEBI" id="CHEBI:59789"/>
    </ligand>
</feature>
<dbReference type="EC" id="2.1.1.-" evidence="6"/>
<dbReference type="GO" id="GO:0016279">
    <property type="term" value="F:protein-lysine N-methyltransferase activity"/>
    <property type="evidence" value="ECO:0007669"/>
    <property type="project" value="RHEA"/>
</dbReference>
<keyword evidence="8" id="KW-1185">Reference proteome</keyword>
<evidence type="ECO:0000256" key="6">
    <source>
        <dbReference type="HAMAP-Rule" id="MF_00735"/>
    </source>
</evidence>
<dbReference type="KEGG" id="apb:SAR116_2322"/>
<accession>D5BPR3</accession>
<dbReference type="InterPro" id="IPR050078">
    <property type="entry name" value="Ribosomal_L11_MeTrfase_PrmA"/>
</dbReference>